<dbReference type="Proteomes" id="UP000030711">
    <property type="component" value="Unassembled WGS sequence"/>
</dbReference>
<comment type="caution">
    <text evidence="2">The sequence shown here is derived from an EMBL/GenBank/DDBJ whole genome shotgun (WGS) entry which is preliminary data.</text>
</comment>
<reference evidence="2 3" key="1">
    <citation type="journal article" date="2014" name="Nature">
        <title>The genome of Eucalyptus grandis.</title>
        <authorList>
            <person name="Myburg A.A."/>
            <person name="Grattapaglia D."/>
            <person name="Tuskan G.A."/>
            <person name="Hellsten U."/>
            <person name="Hayes R.D."/>
            <person name="Grimwood J."/>
            <person name="Jenkins J."/>
            <person name="Lindquist E."/>
            <person name="Tice H."/>
            <person name="Bauer D."/>
            <person name="Goodstein D.M."/>
            <person name="Dubchak I."/>
            <person name="Poliakov A."/>
            <person name="Mizrachi E."/>
            <person name="Kullan A.R."/>
            <person name="Hussey S.G."/>
            <person name="Pinard D."/>
            <person name="van der Merwe K."/>
            <person name="Singh P."/>
            <person name="van Jaarsveld I."/>
            <person name="Silva-Junior O.B."/>
            <person name="Togawa R.C."/>
            <person name="Pappas M.R."/>
            <person name="Faria D.A."/>
            <person name="Sansaloni C.P."/>
            <person name="Petroli C.D."/>
            <person name="Yang X."/>
            <person name="Ranjan P."/>
            <person name="Tschaplinski T.J."/>
            <person name="Ye C.Y."/>
            <person name="Li T."/>
            <person name="Sterck L."/>
            <person name="Vanneste K."/>
            <person name="Murat F."/>
            <person name="Soler M."/>
            <person name="Clemente H.S."/>
            <person name="Saidi N."/>
            <person name="Cassan-Wang H."/>
            <person name="Dunand C."/>
            <person name="Hefer C.A."/>
            <person name="Bornberg-Bauer E."/>
            <person name="Kersting A.R."/>
            <person name="Vining K."/>
            <person name="Amarasinghe V."/>
            <person name="Ranik M."/>
            <person name="Naithani S."/>
            <person name="Elser J."/>
            <person name="Boyd A.E."/>
            <person name="Liston A."/>
            <person name="Spatafora J.W."/>
            <person name="Dharmwardhana P."/>
            <person name="Raja R."/>
            <person name="Sullivan C."/>
            <person name="Romanel E."/>
            <person name="Alves-Ferreira M."/>
            <person name="Kulheim C."/>
            <person name="Foley W."/>
            <person name="Carocha V."/>
            <person name="Paiva J."/>
            <person name="Kudrna D."/>
            <person name="Brommonschenkel S.H."/>
            <person name="Pasquali G."/>
            <person name="Byrne M."/>
            <person name="Rigault P."/>
            <person name="Tibbits J."/>
            <person name="Spokevicius A."/>
            <person name="Jones R.C."/>
            <person name="Steane D.A."/>
            <person name="Vaillancourt R.E."/>
            <person name="Potts B.M."/>
            <person name="Joubert F."/>
            <person name="Barry K."/>
            <person name="Pappas G.J."/>
            <person name="Strauss S.H."/>
            <person name="Jaiswal P."/>
            <person name="Grima-Pettenati J."/>
            <person name="Salse J."/>
            <person name="Van de Peer Y."/>
            <person name="Rokhsar D.S."/>
            <person name="Schmutz J."/>
        </authorList>
    </citation>
    <scope>NUCLEOTIDE SEQUENCE [LARGE SCALE GENOMIC DNA]</scope>
    <source>
        <strain evidence="3">cv. BRASUZ1</strain>
        <tissue evidence="2">Leaf extractions</tissue>
    </source>
</reference>
<proteinExistence type="predicted"/>
<gene>
    <name evidence="2" type="ORF">EUGRSUZ_L03491</name>
</gene>
<feature type="region of interest" description="Disordered" evidence="1">
    <location>
        <begin position="1"/>
        <end position="20"/>
    </location>
</feature>
<sequence length="70" mass="7940">MVTCQKHLRGYSSYGQQPTNSNIFNIQPNSLRLPNAKVSTLKENFLLHSQIKYAMSTGWLAAKVNRMTPD</sequence>
<dbReference type="AlphaFoldDB" id="A0AAD9T8F2"/>
<organism evidence="2 3">
    <name type="scientific">Eucalyptus grandis</name>
    <name type="common">Flooded gum</name>
    <dbReference type="NCBI Taxonomy" id="71139"/>
    <lineage>
        <taxon>Eukaryota</taxon>
        <taxon>Viridiplantae</taxon>
        <taxon>Streptophyta</taxon>
        <taxon>Embryophyta</taxon>
        <taxon>Tracheophyta</taxon>
        <taxon>Spermatophyta</taxon>
        <taxon>Magnoliopsida</taxon>
        <taxon>eudicotyledons</taxon>
        <taxon>Gunneridae</taxon>
        <taxon>Pentapetalae</taxon>
        <taxon>rosids</taxon>
        <taxon>malvids</taxon>
        <taxon>Myrtales</taxon>
        <taxon>Myrtaceae</taxon>
        <taxon>Myrtoideae</taxon>
        <taxon>Eucalypteae</taxon>
        <taxon>Eucalyptus</taxon>
    </lineage>
</organism>
<name>A0AAD9T8F2_EUCGR</name>
<evidence type="ECO:0000256" key="1">
    <source>
        <dbReference type="SAM" id="MobiDB-lite"/>
    </source>
</evidence>
<dbReference type="EMBL" id="MU851441">
    <property type="protein sequence ID" value="KAK2631048.1"/>
    <property type="molecule type" value="Genomic_DNA"/>
</dbReference>
<keyword evidence="3" id="KW-1185">Reference proteome</keyword>
<evidence type="ECO:0000313" key="3">
    <source>
        <dbReference type="Proteomes" id="UP000030711"/>
    </source>
</evidence>
<accession>A0AAD9T8F2</accession>
<evidence type="ECO:0000313" key="2">
    <source>
        <dbReference type="EMBL" id="KAK2631048.1"/>
    </source>
</evidence>
<protein>
    <submittedName>
        <fullName evidence="2">Uncharacterized protein</fullName>
    </submittedName>
</protein>